<dbReference type="InterPro" id="IPR037135">
    <property type="entry name" value="DUF1653-like_dom_sf"/>
</dbReference>
<evidence type="ECO:0000259" key="2">
    <source>
        <dbReference type="Pfam" id="PF07866"/>
    </source>
</evidence>
<keyword evidence="4" id="KW-1185">Reference proteome</keyword>
<accession>A0A318H5E7</accession>
<evidence type="ECO:0000313" key="3">
    <source>
        <dbReference type="EMBL" id="PXW94387.1"/>
    </source>
</evidence>
<protein>
    <submittedName>
        <fullName evidence="3">Uncharacterized protein DUF1653</fullName>
    </submittedName>
</protein>
<reference evidence="3 4" key="1">
    <citation type="submission" date="2018-05" db="EMBL/GenBank/DDBJ databases">
        <title>Genomic Encyclopedia of Type Strains, Phase IV (KMG-IV): sequencing the most valuable type-strain genomes for metagenomic binning, comparative biology and taxonomic classification.</title>
        <authorList>
            <person name="Goeker M."/>
        </authorList>
    </citation>
    <scope>NUCLEOTIDE SEQUENCE [LARGE SCALE GENOMIC DNA]</scope>
    <source>
        <strain evidence="3 4">DSM 566</strain>
    </source>
</reference>
<dbReference type="Gene3D" id="2.30.30.320">
    <property type="entry name" value="DUF1653-like domain"/>
    <property type="match status" value="1"/>
</dbReference>
<proteinExistence type="predicted"/>
<organism evidence="3 4">
    <name type="scientific">Sphaerotilus hippei</name>
    <dbReference type="NCBI Taxonomy" id="744406"/>
    <lineage>
        <taxon>Bacteria</taxon>
        <taxon>Pseudomonadati</taxon>
        <taxon>Pseudomonadota</taxon>
        <taxon>Betaproteobacteria</taxon>
        <taxon>Burkholderiales</taxon>
        <taxon>Sphaerotilaceae</taxon>
        <taxon>Sphaerotilus</taxon>
    </lineage>
</organism>
<feature type="region of interest" description="Disordered" evidence="1">
    <location>
        <begin position="18"/>
        <end position="39"/>
    </location>
</feature>
<name>A0A318H5E7_9BURK</name>
<sequence>MPSRRLPIMQARLTNARMQERTADAMSTDTDLIPLPATPPGRYRHYKGGDYEVIGVARHSETQEPLVVYRPLYDDSGWWVRPHAMFFGTVEIDGRSVPRFAPMAAG</sequence>
<evidence type="ECO:0000256" key="1">
    <source>
        <dbReference type="SAM" id="MobiDB-lite"/>
    </source>
</evidence>
<dbReference type="Proteomes" id="UP000247811">
    <property type="component" value="Unassembled WGS sequence"/>
</dbReference>
<dbReference type="EMBL" id="QJJS01000014">
    <property type="protein sequence ID" value="PXW94387.1"/>
    <property type="molecule type" value="Genomic_DNA"/>
</dbReference>
<dbReference type="AlphaFoldDB" id="A0A318H5E7"/>
<dbReference type="InterPro" id="IPR023387">
    <property type="entry name" value="DUF1653-like_dom"/>
</dbReference>
<dbReference type="Pfam" id="PF07866">
    <property type="entry name" value="DUF1653"/>
    <property type="match status" value="1"/>
</dbReference>
<feature type="domain" description="DUF1653" evidence="2">
    <location>
        <begin position="41"/>
        <end position="101"/>
    </location>
</feature>
<evidence type="ECO:0000313" key="4">
    <source>
        <dbReference type="Proteomes" id="UP000247811"/>
    </source>
</evidence>
<comment type="caution">
    <text evidence="3">The sequence shown here is derived from an EMBL/GenBank/DDBJ whole genome shotgun (WGS) entry which is preliminary data.</text>
</comment>
<gene>
    <name evidence="3" type="ORF">C7444_11486</name>
</gene>